<dbReference type="GO" id="GO:0006623">
    <property type="term" value="P:protein targeting to vacuole"/>
    <property type="evidence" value="ECO:0007669"/>
    <property type="project" value="TreeGrafter"/>
</dbReference>
<dbReference type="OMA" id="SSPWDMP"/>
<protein>
    <recommendedName>
        <fullName evidence="5">Sorting nexin MVP1</fullName>
    </recommendedName>
</protein>
<dbReference type="Proteomes" id="UP000007431">
    <property type="component" value="Unassembled WGS sequence"/>
</dbReference>
<sequence>MFNAPRSTQRYTSGGFGSFVDENPLASSVYDTIDPWSNAPSPAPPPVTHANSVFSSVIADATVPAIYNRAFNAVDLDNTGDVSVNSLSRALATSSLPASTIDRIVNLVSSRPRVSRLEFFVALALVALAQSGKGAFIEQVAALSSENSLPEPALDLDSLVPSTSTFYKPASPPIASPAPAYSSFDPWGPSPFTTGSGFDNTKPTAATSDAPALTNGASSNFTGTGLPPEWWRKLEKVQVSIVGQQGFILNRYTVYQITSSRGSPVTRRYSEFVYLWEVLTRRYPFRLFPALPPKRIGPDEYFIEQRRRGLARVLNFIVNHPVIKDDALLGVFLTEPSFEVWRKQNSVTLDEESASKRVDRVEEMAIPSDLEDKLSHVRAQVPLLIEHWQRACILAERIVKKREAAAVRTSSLRRALHIPAHLLPASSTLLPSDASMTGSYTPGMAGMSGSYAPNMSGSTTLPPLNASVLSMELGEQSDLSRLTNTLRAVVEVGAPCWRGEECELSNGVRAGLSQVAAHTQRYAEMQELRTRSLMDTTLEGLKAQRDLYIAMRDLFVRHDRLSVDQVERLKKRVETTSLKMDGIKSTRKEGWEIEADKLASQIERDQATIAAQLSRRVFIRACMWHELKVVLHNRENTLPTLLVQAFAREETEFTESVLANWNALSEAVESMPLE</sequence>
<dbReference type="InParanoid" id="D8Q1I6"/>
<evidence type="ECO:0000256" key="4">
    <source>
        <dbReference type="ARBA" id="ARBA00010883"/>
    </source>
</evidence>
<dbReference type="Gene3D" id="3.30.1520.10">
    <property type="entry name" value="Phox-like domain"/>
    <property type="match status" value="1"/>
</dbReference>
<dbReference type="PANTHER" id="PTHR47554">
    <property type="entry name" value="SORTING NEXIN MVP1"/>
    <property type="match status" value="1"/>
</dbReference>
<dbReference type="GO" id="GO:0016020">
    <property type="term" value="C:membrane"/>
    <property type="evidence" value="ECO:0007669"/>
    <property type="project" value="UniProtKB-SubCell"/>
</dbReference>
<dbReference type="STRING" id="578458.D8Q1I6"/>
<evidence type="ECO:0000256" key="2">
    <source>
        <dbReference type="ARBA" id="ARBA00004287"/>
    </source>
</evidence>
<evidence type="ECO:0000256" key="6">
    <source>
        <dbReference type="ARBA" id="ARBA00022448"/>
    </source>
</evidence>
<comment type="similarity">
    <text evidence="4">Belongs to the sorting nexin family.</text>
</comment>
<dbReference type="Gene3D" id="1.10.238.10">
    <property type="entry name" value="EF-hand"/>
    <property type="match status" value="1"/>
</dbReference>
<proteinExistence type="inferred from homology"/>
<evidence type="ECO:0000256" key="10">
    <source>
        <dbReference type="SAM" id="MobiDB-lite"/>
    </source>
</evidence>
<dbReference type="EMBL" id="GL377305">
    <property type="protein sequence ID" value="EFI97947.1"/>
    <property type="molecule type" value="Genomic_DNA"/>
</dbReference>
<dbReference type="Gene3D" id="1.20.1270.60">
    <property type="entry name" value="Arfaptin homology (AH) domain/BAR domain"/>
    <property type="match status" value="1"/>
</dbReference>
<evidence type="ECO:0000256" key="9">
    <source>
        <dbReference type="ARBA" id="ARBA00023136"/>
    </source>
</evidence>
<keyword evidence="14" id="KW-1185">Reference proteome</keyword>
<name>D8Q1I6_SCHCM</name>
<dbReference type="AlphaFoldDB" id="D8Q1I6"/>
<accession>D8Q1I6</accession>
<dbReference type="GO" id="GO:0032266">
    <property type="term" value="F:phosphatidylinositol-3-phosphate binding"/>
    <property type="evidence" value="ECO:0007669"/>
    <property type="project" value="TreeGrafter"/>
</dbReference>
<dbReference type="SUPFAM" id="SSF47473">
    <property type="entry name" value="EF-hand"/>
    <property type="match status" value="1"/>
</dbReference>
<comment type="function">
    <text evidence="1">Required for vacuolar protein sorting.</text>
</comment>
<dbReference type="InterPro" id="IPR045734">
    <property type="entry name" value="Snx8_BAR_dom"/>
</dbReference>
<dbReference type="GO" id="GO:0042147">
    <property type="term" value="P:retrograde transport, endosome to Golgi"/>
    <property type="evidence" value="ECO:0007669"/>
    <property type="project" value="InterPro"/>
</dbReference>
<evidence type="ECO:0000313" key="14">
    <source>
        <dbReference type="Proteomes" id="UP000007431"/>
    </source>
</evidence>
<evidence type="ECO:0000256" key="5">
    <source>
        <dbReference type="ARBA" id="ARBA00014268"/>
    </source>
</evidence>
<keyword evidence="7" id="KW-0963">Cytoplasm</keyword>
<evidence type="ECO:0000256" key="3">
    <source>
        <dbReference type="ARBA" id="ARBA00004496"/>
    </source>
</evidence>
<dbReference type="InterPro" id="IPR036871">
    <property type="entry name" value="PX_dom_sf"/>
</dbReference>
<dbReference type="CDD" id="cd07597">
    <property type="entry name" value="BAR_SNX8"/>
    <property type="match status" value="1"/>
</dbReference>
<keyword evidence="8" id="KW-0653">Protein transport</keyword>
<dbReference type="SMART" id="SM00312">
    <property type="entry name" value="PX"/>
    <property type="match status" value="1"/>
</dbReference>
<dbReference type="PANTHER" id="PTHR47554:SF1">
    <property type="entry name" value="SORTING NEXIN MVP1"/>
    <property type="match status" value="1"/>
</dbReference>
<evidence type="ECO:0000256" key="8">
    <source>
        <dbReference type="ARBA" id="ARBA00022927"/>
    </source>
</evidence>
<dbReference type="GO" id="GO:0005829">
    <property type="term" value="C:cytosol"/>
    <property type="evidence" value="ECO:0007669"/>
    <property type="project" value="GOC"/>
</dbReference>
<gene>
    <name evidence="13" type="ORF">SCHCODRAFT_76152</name>
</gene>
<reference evidence="13 14" key="1">
    <citation type="journal article" date="2010" name="Nat. Biotechnol.">
        <title>Genome sequence of the model mushroom Schizophyllum commune.</title>
        <authorList>
            <person name="Ohm R.A."/>
            <person name="de Jong J.F."/>
            <person name="Lugones L.G."/>
            <person name="Aerts A."/>
            <person name="Kothe E."/>
            <person name="Stajich J.E."/>
            <person name="de Vries R.P."/>
            <person name="Record E."/>
            <person name="Levasseur A."/>
            <person name="Baker S.E."/>
            <person name="Bartholomew K.A."/>
            <person name="Coutinho P.M."/>
            <person name="Erdmann S."/>
            <person name="Fowler T.J."/>
            <person name="Gathman A.C."/>
            <person name="Lombard V."/>
            <person name="Henrissat B."/>
            <person name="Knabe N."/>
            <person name="Kuees U."/>
            <person name="Lilly W.W."/>
            <person name="Lindquist E."/>
            <person name="Lucas S."/>
            <person name="Magnuson J.K."/>
            <person name="Piumi F."/>
            <person name="Raudaskoski M."/>
            <person name="Salamov A."/>
            <person name="Schmutz J."/>
            <person name="Schwarze F.W.M.R."/>
            <person name="vanKuyk P.A."/>
            <person name="Horton J.S."/>
            <person name="Grigoriev I.V."/>
            <person name="Woesten H.A.B."/>
        </authorList>
    </citation>
    <scope>NUCLEOTIDE SEQUENCE [LARGE SCALE GENOMIC DNA]</scope>
    <source>
        <strain evidence="14">H4-8 / FGSC 9210</strain>
    </source>
</reference>
<evidence type="ECO:0000259" key="12">
    <source>
        <dbReference type="PROSITE" id="PS50195"/>
    </source>
</evidence>
<organism evidence="14">
    <name type="scientific">Schizophyllum commune (strain H4-8 / FGSC 9210)</name>
    <name type="common">Split gill fungus</name>
    <dbReference type="NCBI Taxonomy" id="578458"/>
    <lineage>
        <taxon>Eukaryota</taxon>
        <taxon>Fungi</taxon>
        <taxon>Dikarya</taxon>
        <taxon>Basidiomycota</taxon>
        <taxon>Agaricomycotina</taxon>
        <taxon>Agaricomycetes</taxon>
        <taxon>Agaricomycetidae</taxon>
        <taxon>Agaricales</taxon>
        <taxon>Schizophyllaceae</taxon>
        <taxon>Schizophyllum</taxon>
    </lineage>
</organism>
<comment type="subcellular location">
    <subcellularLocation>
        <location evidence="3">Cytoplasm</location>
    </subcellularLocation>
    <subcellularLocation>
        <location evidence="2">Membrane</location>
        <topology evidence="2">Peripheral membrane protein</topology>
        <orientation evidence="2">Cytoplasmic side</orientation>
    </subcellularLocation>
</comment>
<evidence type="ECO:0000256" key="7">
    <source>
        <dbReference type="ARBA" id="ARBA00022490"/>
    </source>
</evidence>
<feature type="domain" description="EH" evidence="11">
    <location>
        <begin position="63"/>
        <end position="166"/>
    </location>
</feature>
<evidence type="ECO:0000256" key="1">
    <source>
        <dbReference type="ARBA" id="ARBA00002474"/>
    </source>
</evidence>
<dbReference type="Pfam" id="PF19566">
    <property type="entry name" value="Snx8_BAR_dom"/>
    <property type="match status" value="1"/>
</dbReference>
<feature type="domain" description="PX" evidence="12">
    <location>
        <begin position="233"/>
        <end position="339"/>
    </location>
</feature>
<feature type="region of interest" description="Disordered" evidence="10">
    <location>
        <begin position="192"/>
        <end position="221"/>
    </location>
</feature>
<dbReference type="HOGENOM" id="CLU_009058_1_1_1"/>
<dbReference type="VEuPathDB" id="FungiDB:SCHCODRAFT_02619416"/>
<dbReference type="PROSITE" id="PS50031">
    <property type="entry name" value="EH"/>
    <property type="match status" value="1"/>
</dbReference>
<evidence type="ECO:0000259" key="11">
    <source>
        <dbReference type="PROSITE" id="PS50031"/>
    </source>
</evidence>
<dbReference type="InterPro" id="IPR028662">
    <property type="entry name" value="SNX8/Mvp1"/>
</dbReference>
<dbReference type="eggNOG" id="KOG2273">
    <property type="taxonomic scope" value="Eukaryota"/>
</dbReference>
<keyword evidence="9" id="KW-0472">Membrane</keyword>
<dbReference type="InterPro" id="IPR001683">
    <property type="entry name" value="PX_dom"/>
</dbReference>
<dbReference type="InterPro" id="IPR000261">
    <property type="entry name" value="EH_dom"/>
</dbReference>
<dbReference type="PROSITE" id="PS50195">
    <property type="entry name" value="PX"/>
    <property type="match status" value="1"/>
</dbReference>
<feature type="compositionally biased region" description="Polar residues" evidence="10">
    <location>
        <begin position="192"/>
        <end position="207"/>
    </location>
</feature>
<dbReference type="Pfam" id="PF00787">
    <property type="entry name" value="PX"/>
    <property type="match status" value="1"/>
</dbReference>
<dbReference type="InterPro" id="IPR011992">
    <property type="entry name" value="EF-hand-dom_pair"/>
</dbReference>
<evidence type="ECO:0000313" key="13">
    <source>
        <dbReference type="EMBL" id="EFI97947.1"/>
    </source>
</evidence>
<dbReference type="InterPro" id="IPR027267">
    <property type="entry name" value="AH/BAR_dom_sf"/>
</dbReference>
<keyword evidence="6" id="KW-0813">Transport</keyword>
<dbReference type="SUPFAM" id="SSF64268">
    <property type="entry name" value="PX domain"/>
    <property type="match status" value="1"/>
</dbReference>
<dbReference type="GO" id="GO:0005768">
    <property type="term" value="C:endosome"/>
    <property type="evidence" value="ECO:0007669"/>
    <property type="project" value="TreeGrafter"/>
</dbReference>